<dbReference type="GO" id="GO:0005737">
    <property type="term" value="C:cytoplasm"/>
    <property type="evidence" value="ECO:0007669"/>
    <property type="project" value="TreeGrafter"/>
</dbReference>
<dbReference type="GO" id="GO:0004029">
    <property type="term" value="F:aldehyde dehydrogenase (NAD+) activity"/>
    <property type="evidence" value="ECO:0007669"/>
    <property type="project" value="TreeGrafter"/>
</dbReference>
<dbReference type="Gene3D" id="3.40.50.720">
    <property type="entry name" value="NAD(P)-binding Rossmann-like Domain"/>
    <property type="match status" value="1"/>
</dbReference>
<feature type="domain" description="NAD-dependent epimerase/dehydratase" evidence="1">
    <location>
        <begin position="9"/>
        <end position="235"/>
    </location>
</feature>
<evidence type="ECO:0000313" key="3">
    <source>
        <dbReference type="Proteomes" id="UP000269998"/>
    </source>
</evidence>
<dbReference type="GO" id="GO:0008460">
    <property type="term" value="F:dTDP-glucose 4,6-dehydratase activity"/>
    <property type="evidence" value="ECO:0007669"/>
    <property type="project" value="UniProtKB-EC"/>
</dbReference>
<dbReference type="InterPro" id="IPR001509">
    <property type="entry name" value="Epimerase_deHydtase"/>
</dbReference>
<name>A0A3S4DW01_9MYCO</name>
<dbReference type="EC" id="4.2.1.46" evidence="2"/>
<sequence>MTTTPTKKLVIGGSGFLGSHVTRQLVAAGADVRVMVRRTSITRGIDDLVQADIVELRYGDVFDDAALRWAMTGCDVVYYCVVDARMWLRDPTPLFRTNVEGLRHVLDAALATQLRKFVFTSSTGTLAIDDRRPVTEEDVHNWDDGGAYIQSRVAAEDLVMKYARERGFPAVAMCISTTYGPGDWAPTPHGSLIASVANGRFPFYLGFSSEVVGIEDAARAMLLAAEHGRVGERYIVSDRYLSSREVHDIAARAVGKRPPHIPIPMPAMRAAARLNDFAARLLRRDLPFAYVGARMAELMSPLDHSKAERELGWKPEPVEESIRKAARFFASRSTK</sequence>
<dbReference type="PANTHER" id="PTHR48079:SF6">
    <property type="entry name" value="NAD(P)-BINDING DOMAIN-CONTAINING PROTEIN-RELATED"/>
    <property type="match status" value="1"/>
</dbReference>
<dbReference type="InterPro" id="IPR036291">
    <property type="entry name" value="NAD(P)-bd_dom_sf"/>
</dbReference>
<dbReference type="SUPFAM" id="SSF51735">
    <property type="entry name" value="NAD(P)-binding Rossmann-fold domains"/>
    <property type="match status" value="1"/>
</dbReference>
<keyword evidence="3" id="KW-1185">Reference proteome</keyword>
<dbReference type="RefSeq" id="WP_158018186.1">
    <property type="nucleotide sequence ID" value="NZ_CBCSKE010000007.1"/>
</dbReference>
<dbReference type="EMBL" id="LR130759">
    <property type="protein sequence ID" value="VDM90526.1"/>
    <property type="molecule type" value="Genomic_DNA"/>
</dbReference>
<dbReference type="InterPro" id="IPR051783">
    <property type="entry name" value="NAD(P)-dependent_oxidoreduct"/>
</dbReference>
<proteinExistence type="predicted"/>
<dbReference type="PANTHER" id="PTHR48079">
    <property type="entry name" value="PROTEIN YEEZ"/>
    <property type="match status" value="1"/>
</dbReference>
<dbReference type="OrthoDB" id="9801785at2"/>
<evidence type="ECO:0000313" key="2">
    <source>
        <dbReference type="EMBL" id="VDM90526.1"/>
    </source>
</evidence>
<dbReference type="KEGG" id="mbai:MB901379_04128"/>
<dbReference type="Proteomes" id="UP000269998">
    <property type="component" value="Chromosome"/>
</dbReference>
<keyword evidence="2" id="KW-0456">Lyase</keyword>
<dbReference type="Pfam" id="PF01370">
    <property type="entry name" value="Epimerase"/>
    <property type="match status" value="1"/>
</dbReference>
<reference evidence="3" key="1">
    <citation type="submission" date="2018-02" db="EMBL/GenBank/DDBJ databases">
        <authorList>
            <person name="Seth-Smith MB H."/>
            <person name="Seth-Smith H."/>
        </authorList>
    </citation>
    <scope>NUCLEOTIDE SEQUENCE [LARGE SCALE GENOMIC DNA]</scope>
</reference>
<accession>A0A3S4DW01</accession>
<organism evidence="2 3">
    <name type="scientific">Mycobacterium basiliense</name>
    <dbReference type="NCBI Taxonomy" id="2094119"/>
    <lineage>
        <taxon>Bacteria</taxon>
        <taxon>Bacillati</taxon>
        <taxon>Actinomycetota</taxon>
        <taxon>Actinomycetes</taxon>
        <taxon>Mycobacteriales</taxon>
        <taxon>Mycobacteriaceae</taxon>
        <taxon>Mycobacterium</taxon>
    </lineage>
</organism>
<gene>
    <name evidence="2" type="primary">rffG</name>
    <name evidence="2" type="ORF">MB901379_04128</name>
</gene>
<dbReference type="AlphaFoldDB" id="A0A3S4DW01"/>
<evidence type="ECO:0000259" key="1">
    <source>
        <dbReference type="Pfam" id="PF01370"/>
    </source>
</evidence>
<protein>
    <submittedName>
        <fullName evidence="2">dTDP-glucose 4,6-dehydratase 2</fullName>
        <ecNumber evidence="2">4.2.1.46</ecNumber>
    </submittedName>
</protein>